<dbReference type="Gene3D" id="3.40.50.720">
    <property type="entry name" value="NAD(P)-binding Rossmann-like Domain"/>
    <property type="match status" value="1"/>
</dbReference>
<dbReference type="EMBL" id="JAVRRD010000004">
    <property type="protein sequence ID" value="KAK5059840.1"/>
    <property type="molecule type" value="Genomic_DNA"/>
</dbReference>
<reference evidence="2 3" key="1">
    <citation type="submission" date="2023-08" db="EMBL/GenBank/DDBJ databases">
        <title>Black Yeasts Isolated from many extreme environments.</title>
        <authorList>
            <person name="Coleine C."/>
            <person name="Stajich J.E."/>
            <person name="Selbmann L."/>
        </authorList>
    </citation>
    <scope>NUCLEOTIDE SEQUENCE [LARGE SCALE GENOMIC DNA]</scope>
    <source>
        <strain evidence="2 3">CCFEE 5792</strain>
    </source>
</reference>
<sequence>MSTQTVYRLASRGKFENLQPVQEPIPQAGKYEVLVKVRSVALNFRDIAIAKDIFPLPVKENLVPCSDMAGEVVQVGEGVIDFCIGDHVIAPVSLIVLYGPVKDEDHSLGGSVDGVLRQYIVLPAHATVKLPQSPHTFSDWAATVTTAYTVWNAFYGCQPLRPGQTVLLLGTGGVSLTGLIFAKAAGATTIITSSSDAKLNQIKLKYGVDYTINYRTHPDWATEVKKITAGQGADHILEVGGVGTIEQSLESVAWGGVVSVIGFLSSLMDDKMPNVTFQTLAKGAILRGILAGSKQQLEDAAKFIGKQNLSVPVDKTFPFTREGVISAFEFVASGKHVGKVCINLD</sequence>
<comment type="caution">
    <text evidence="2">The sequence shown here is derived from an EMBL/GenBank/DDBJ whole genome shotgun (WGS) entry which is preliminary data.</text>
</comment>
<protein>
    <recommendedName>
        <fullName evidence="1">Enoyl reductase (ER) domain-containing protein</fullName>
    </recommendedName>
</protein>
<dbReference type="SUPFAM" id="SSF51735">
    <property type="entry name" value="NAD(P)-binding Rossmann-fold domains"/>
    <property type="match status" value="1"/>
</dbReference>
<dbReference type="CDD" id="cd08276">
    <property type="entry name" value="MDR7"/>
    <property type="match status" value="1"/>
</dbReference>
<dbReference type="PANTHER" id="PTHR45033">
    <property type="match status" value="1"/>
</dbReference>
<dbReference type="Pfam" id="PF08240">
    <property type="entry name" value="ADH_N"/>
    <property type="match status" value="1"/>
</dbReference>
<dbReference type="RefSeq" id="XP_064709661.1">
    <property type="nucleotide sequence ID" value="XM_064853262.1"/>
</dbReference>
<dbReference type="GeneID" id="89977881"/>
<name>A0AAV9NJ83_9EURO</name>
<dbReference type="SUPFAM" id="SSF50129">
    <property type="entry name" value="GroES-like"/>
    <property type="match status" value="1"/>
</dbReference>
<dbReference type="PANTHER" id="PTHR45033:SF2">
    <property type="entry name" value="ZINC-TYPE ALCOHOL DEHYDROGENASE-LIKE PROTEIN C1773.06C"/>
    <property type="match status" value="1"/>
</dbReference>
<dbReference type="Pfam" id="PF00107">
    <property type="entry name" value="ADH_zinc_N"/>
    <property type="match status" value="1"/>
</dbReference>
<dbReference type="Gene3D" id="3.90.180.10">
    <property type="entry name" value="Medium-chain alcohol dehydrogenases, catalytic domain"/>
    <property type="match status" value="1"/>
</dbReference>
<dbReference type="InterPro" id="IPR036291">
    <property type="entry name" value="NAD(P)-bd_dom_sf"/>
</dbReference>
<dbReference type="GO" id="GO:0016491">
    <property type="term" value="F:oxidoreductase activity"/>
    <property type="evidence" value="ECO:0007669"/>
    <property type="project" value="InterPro"/>
</dbReference>
<evidence type="ECO:0000313" key="3">
    <source>
        <dbReference type="Proteomes" id="UP001358417"/>
    </source>
</evidence>
<accession>A0AAV9NJ83</accession>
<dbReference type="InterPro" id="IPR052711">
    <property type="entry name" value="Zinc_ADH-like"/>
</dbReference>
<dbReference type="InterPro" id="IPR011032">
    <property type="entry name" value="GroES-like_sf"/>
</dbReference>
<dbReference type="SMART" id="SM00829">
    <property type="entry name" value="PKS_ER"/>
    <property type="match status" value="1"/>
</dbReference>
<evidence type="ECO:0000259" key="1">
    <source>
        <dbReference type="SMART" id="SM00829"/>
    </source>
</evidence>
<dbReference type="InterPro" id="IPR020843">
    <property type="entry name" value="ER"/>
</dbReference>
<evidence type="ECO:0000313" key="2">
    <source>
        <dbReference type="EMBL" id="KAK5059840.1"/>
    </source>
</evidence>
<dbReference type="AlphaFoldDB" id="A0AAV9NJ83"/>
<dbReference type="InterPro" id="IPR013154">
    <property type="entry name" value="ADH-like_N"/>
</dbReference>
<dbReference type="InterPro" id="IPR013149">
    <property type="entry name" value="ADH-like_C"/>
</dbReference>
<gene>
    <name evidence="2" type="ORF">LTR84_009723</name>
</gene>
<organism evidence="2 3">
    <name type="scientific">Exophiala bonariae</name>
    <dbReference type="NCBI Taxonomy" id="1690606"/>
    <lineage>
        <taxon>Eukaryota</taxon>
        <taxon>Fungi</taxon>
        <taxon>Dikarya</taxon>
        <taxon>Ascomycota</taxon>
        <taxon>Pezizomycotina</taxon>
        <taxon>Eurotiomycetes</taxon>
        <taxon>Chaetothyriomycetidae</taxon>
        <taxon>Chaetothyriales</taxon>
        <taxon>Herpotrichiellaceae</taxon>
        <taxon>Exophiala</taxon>
    </lineage>
</organism>
<dbReference type="Proteomes" id="UP001358417">
    <property type="component" value="Unassembled WGS sequence"/>
</dbReference>
<proteinExistence type="predicted"/>
<keyword evidence="3" id="KW-1185">Reference proteome</keyword>
<feature type="domain" description="Enoyl reductase (ER)" evidence="1">
    <location>
        <begin position="13"/>
        <end position="342"/>
    </location>
</feature>